<dbReference type="Proteomes" id="UP000282322">
    <property type="component" value="Unassembled WGS sequence"/>
</dbReference>
<gene>
    <name evidence="2" type="ORF">EIK79_03585</name>
</gene>
<name>A0A3P3RJX5_9EURY</name>
<reference evidence="2 3" key="1">
    <citation type="submission" date="2018-11" db="EMBL/GenBank/DDBJ databases">
        <title>Taxonoimc description of Halomarina strain SPP-AMP-1.</title>
        <authorList>
            <person name="Pal Y."/>
            <person name="Srinivasana K."/>
            <person name="Verma A."/>
            <person name="Kumar P."/>
        </authorList>
    </citation>
    <scope>NUCLEOTIDE SEQUENCE [LARGE SCALE GENOMIC DNA]</scope>
    <source>
        <strain evidence="2 3">SPP-AMP-1</strain>
    </source>
</reference>
<comment type="caution">
    <text evidence="2">The sequence shown here is derived from an EMBL/GenBank/DDBJ whole genome shotgun (WGS) entry which is preliminary data.</text>
</comment>
<sequence length="131" mass="13942">MIDLSAAASDATTRRLLRDVLMGVLAVLTPAIWIISELTVVWPWVGYGVGSIVVGYAVSWTAVGYRIGAWFTRISSGGRFLCIVVAAVCIWGGIWTTDPDVPSMMSFVCGGASLLLGISVVRLCNRVVAGY</sequence>
<proteinExistence type="predicted"/>
<protein>
    <submittedName>
        <fullName evidence="2">Uncharacterized protein</fullName>
    </submittedName>
</protein>
<evidence type="ECO:0000313" key="3">
    <source>
        <dbReference type="Proteomes" id="UP000282322"/>
    </source>
</evidence>
<dbReference type="RefSeq" id="WP_124953777.1">
    <property type="nucleotide sequence ID" value="NZ_RRCH01000004.1"/>
</dbReference>
<keyword evidence="1" id="KW-0812">Transmembrane</keyword>
<evidence type="ECO:0000313" key="2">
    <source>
        <dbReference type="EMBL" id="RRJ33119.1"/>
    </source>
</evidence>
<feature type="transmembrane region" description="Helical" evidence="1">
    <location>
        <begin position="77"/>
        <end position="97"/>
    </location>
</feature>
<evidence type="ECO:0000256" key="1">
    <source>
        <dbReference type="SAM" id="Phobius"/>
    </source>
</evidence>
<feature type="transmembrane region" description="Helical" evidence="1">
    <location>
        <begin position="103"/>
        <end position="124"/>
    </location>
</feature>
<organism evidence="2 3">
    <name type="scientific">Halocatena pleomorpha</name>
    <dbReference type="NCBI Taxonomy" id="1785090"/>
    <lineage>
        <taxon>Archaea</taxon>
        <taxon>Methanobacteriati</taxon>
        <taxon>Methanobacteriota</taxon>
        <taxon>Stenosarchaea group</taxon>
        <taxon>Halobacteria</taxon>
        <taxon>Halobacteriales</taxon>
        <taxon>Natronomonadaceae</taxon>
        <taxon>Halocatena</taxon>
    </lineage>
</organism>
<keyword evidence="1" id="KW-1133">Transmembrane helix</keyword>
<keyword evidence="3" id="KW-1185">Reference proteome</keyword>
<dbReference type="AlphaFoldDB" id="A0A3P3RJX5"/>
<keyword evidence="1" id="KW-0472">Membrane</keyword>
<feature type="transmembrane region" description="Helical" evidence="1">
    <location>
        <begin position="16"/>
        <end position="35"/>
    </location>
</feature>
<dbReference type="EMBL" id="RRCH01000004">
    <property type="protein sequence ID" value="RRJ33119.1"/>
    <property type="molecule type" value="Genomic_DNA"/>
</dbReference>
<feature type="transmembrane region" description="Helical" evidence="1">
    <location>
        <begin position="41"/>
        <end position="65"/>
    </location>
</feature>
<accession>A0A3P3RJX5</accession>